<organism evidence="6 7">
    <name type="scientific">Larkinella humicola</name>
    <dbReference type="NCBI Taxonomy" id="2607654"/>
    <lineage>
        <taxon>Bacteria</taxon>
        <taxon>Pseudomonadati</taxon>
        <taxon>Bacteroidota</taxon>
        <taxon>Cytophagia</taxon>
        <taxon>Cytophagales</taxon>
        <taxon>Spirosomataceae</taxon>
        <taxon>Larkinella</taxon>
    </lineage>
</organism>
<dbReference type="GO" id="GO:0046872">
    <property type="term" value="F:metal ion binding"/>
    <property type="evidence" value="ECO:0007669"/>
    <property type="project" value="UniProtKB-KW"/>
</dbReference>
<dbReference type="CDD" id="cd00091">
    <property type="entry name" value="NUC"/>
    <property type="match status" value="1"/>
</dbReference>
<feature type="signal peptide" evidence="3">
    <location>
        <begin position="1"/>
        <end position="23"/>
    </location>
</feature>
<evidence type="ECO:0000256" key="2">
    <source>
        <dbReference type="PIRSR" id="PIRSR640255-2"/>
    </source>
</evidence>
<feature type="domain" description="ENPP1-3/EXOG-like endonuclease/phosphodiesterase" evidence="4">
    <location>
        <begin position="59"/>
        <end position="270"/>
    </location>
</feature>
<dbReference type="InterPro" id="IPR020821">
    <property type="entry name" value="ENPP1-3/EXOG-like_nuc-like"/>
</dbReference>
<evidence type="ECO:0000259" key="5">
    <source>
        <dbReference type="SMART" id="SM00892"/>
    </source>
</evidence>
<dbReference type="SMART" id="SM00892">
    <property type="entry name" value="Endonuclease_NS"/>
    <property type="match status" value="1"/>
</dbReference>
<feature type="active site" description="Proton acceptor" evidence="1">
    <location>
        <position position="122"/>
    </location>
</feature>
<dbReference type="PANTHER" id="PTHR13966:SF5">
    <property type="entry name" value="ENDONUCLEASE G, MITOCHONDRIAL"/>
    <property type="match status" value="1"/>
</dbReference>
<sequence length="293" mass="32434">MNRIAVYLLSAVFLLLAPVSCKKADQPGPDTSIPTREANLALGNPSNAGTQENNYLIDRPAYTLSYNRSTGIANWCSWHLSSAWKGSAKRYAGIFIPDQTLPTEWYQVRHDDYTLSGFDRGHLCPSDDRDSTAEENRTTFFMTNIIPQAPRHNRESWNLLEGYTRKLIADGNEAYIMAGTYGKGGIGDNGEAETIAGGKVTVPSALWKVIVVLPVGSDDVNRITAQTRVIAVFIPNTNADGEKPWSDYRVSVDEIERLTGYDLLANVPNAVERVIEGQADKVAVQSEFLYLNW</sequence>
<dbReference type="InterPro" id="IPR040255">
    <property type="entry name" value="Non-specific_endonuclease"/>
</dbReference>
<gene>
    <name evidence="6" type="ORF">F0P93_05830</name>
</gene>
<evidence type="ECO:0000256" key="3">
    <source>
        <dbReference type="SAM" id="SignalP"/>
    </source>
</evidence>
<keyword evidence="6" id="KW-0540">Nuclease</keyword>
<dbReference type="Proteomes" id="UP000326344">
    <property type="component" value="Unassembled WGS sequence"/>
</dbReference>
<keyword evidence="3" id="KW-0732">Signal</keyword>
<dbReference type="Gene3D" id="3.40.570.10">
    <property type="entry name" value="Extracellular Endonuclease, subunit A"/>
    <property type="match status" value="1"/>
</dbReference>
<name>A0A5N1JM27_9BACT</name>
<evidence type="ECO:0000313" key="7">
    <source>
        <dbReference type="Proteomes" id="UP000326344"/>
    </source>
</evidence>
<dbReference type="GO" id="GO:0004519">
    <property type="term" value="F:endonuclease activity"/>
    <property type="evidence" value="ECO:0007669"/>
    <property type="project" value="UniProtKB-KW"/>
</dbReference>
<keyword evidence="6" id="KW-0255">Endonuclease</keyword>
<keyword evidence="2" id="KW-0479">Metal-binding</keyword>
<dbReference type="InterPro" id="IPR001604">
    <property type="entry name" value="Endo_G_ENPP1-like_dom"/>
</dbReference>
<dbReference type="PANTHER" id="PTHR13966">
    <property type="entry name" value="ENDONUCLEASE RELATED"/>
    <property type="match status" value="1"/>
</dbReference>
<dbReference type="GO" id="GO:0016787">
    <property type="term" value="F:hydrolase activity"/>
    <property type="evidence" value="ECO:0007669"/>
    <property type="project" value="InterPro"/>
</dbReference>
<dbReference type="InterPro" id="IPR044925">
    <property type="entry name" value="His-Me_finger_sf"/>
</dbReference>
<feature type="domain" description="DNA/RNA non-specific endonuclease/pyrophosphatase/phosphodiesterase" evidence="5">
    <location>
        <begin position="58"/>
        <end position="270"/>
    </location>
</feature>
<dbReference type="EMBL" id="VTWS01000001">
    <property type="protein sequence ID" value="KAA9357254.1"/>
    <property type="molecule type" value="Genomic_DNA"/>
</dbReference>
<comment type="caution">
    <text evidence="6">The sequence shown here is derived from an EMBL/GenBank/DDBJ whole genome shotgun (WGS) entry which is preliminary data.</text>
</comment>
<dbReference type="SUPFAM" id="SSF54060">
    <property type="entry name" value="His-Me finger endonucleases"/>
    <property type="match status" value="1"/>
</dbReference>
<evidence type="ECO:0000313" key="6">
    <source>
        <dbReference type="EMBL" id="KAA9357254.1"/>
    </source>
</evidence>
<dbReference type="RefSeq" id="WP_150875361.1">
    <property type="nucleotide sequence ID" value="NZ_VTWS01000001.1"/>
</dbReference>
<dbReference type="SMART" id="SM00477">
    <property type="entry name" value="NUC"/>
    <property type="match status" value="1"/>
</dbReference>
<protein>
    <submittedName>
        <fullName evidence="6">DNA/RNA non-specific endonuclease</fullName>
    </submittedName>
</protein>
<dbReference type="AlphaFoldDB" id="A0A5N1JM27"/>
<keyword evidence="7" id="KW-1185">Reference proteome</keyword>
<accession>A0A5N1JM27</accession>
<keyword evidence="6" id="KW-0378">Hydrolase</keyword>
<feature type="binding site" evidence="2">
    <location>
        <position position="153"/>
    </location>
    <ligand>
        <name>Mg(2+)</name>
        <dbReference type="ChEBI" id="CHEBI:18420"/>
        <note>catalytic</note>
    </ligand>
</feature>
<evidence type="ECO:0000259" key="4">
    <source>
        <dbReference type="SMART" id="SM00477"/>
    </source>
</evidence>
<dbReference type="GO" id="GO:0003676">
    <property type="term" value="F:nucleic acid binding"/>
    <property type="evidence" value="ECO:0007669"/>
    <property type="project" value="InterPro"/>
</dbReference>
<proteinExistence type="predicted"/>
<reference evidence="6 7" key="1">
    <citation type="submission" date="2019-09" db="EMBL/GenBank/DDBJ databases">
        <title>Genome Sequence of Larkinella sp MA1.</title>
        <authorList>
            <person name="Srinivasan S."/>
        </authorList>
    </citation>
    <scope>NUCLEOTIDE SEQUENCE [LARGE SCALE GENOMIC DNA]</scope>
    <source>
        <strain evidence="6 7">MA1</strain>
    </source>
</reference>
<feature type="chain" id="PRO_5024812407" evidence="3">
    <location>
        <begin position="24"/>
        <end position="293"/>
    </location>
</feature>
<evidence type="ECO:0000256" key="1">
    <source>
        <dbReference type="PIRSR" id="PIRSR640255-1"/>
    </source>
</evidence>
<dbReference type="Pfam" id="PF01223">
    <property type="entry name" value="Endonuclease_NS"/>
    <property type="match status" value="1"/>
</dbReference>
<dbReference type="InterPro" id="IPR044929">
    <property type="entry name" value="DNA/RNA_non-sp_Endonuclease_sf"/>
</dbReference>